<dbReference type="PANTHER" id="PTHR21337">
    <property type="entry name" value="PHOSPHO-2-DEHYDRO-3-DEOXYHEPTONATE ALDOLASE 1, 2"/>
    <property type="match status" value="1"/>
</dbReference>
<evidence type="ECO:0000313" key="7">
    <source>
        <dbReference type="Proteomes" id="UP000269044"/>
    </source>
</evidence>
<dbReference type="Proteomes" id="UP000269044">
    <property type="component" value="Unassembled WGS sequence"/>
</dbReference>
<dbReference type="NCBIfam" id="TIGR01358">
    <property type="entry name" value="DAHP_synth_II"/>
    <property type="match status" value="1"/>
</dbReference>
<evidence type="ECO:0000256" key="2">
    <source>
        <dbReference type="ARBA" id="ARBA00022679"/>
    </source>
</evidence>
<dbReference type="PANTHER" id="PTHR21337:SF0">
    <property type="entry name" value="PHOSPHO-2-DEHYDRO-3-DEOXYHEPTONATE ALDOLASE"/>
    <property type="match status" value="1"/>
</dbReference>
<gene>
    <name evidence="6" type="ORF">ALQ08_04901</name>
</gene>
<accession>A0A3M4KAY8</accession>
<proteinExistence type="inferred from homology"/>
<keyword evidence="3" id="KW-0170">Cobalt</keyword>
<evidence type="ECO:0000256" key="4">
    <source>
        <dbReference type="RuleBase" id="RU363071"/>
    </source>
</evidence>
<dbReference type="EMBL" id="RBRA01000087">
    <property type="protein sequence ID" value="RMQ26446.1"/>
    <property type="molecule type" value="Genomic_DNA"/>
</dbReference>
<dbReference type="InterPro" id="IPR002480">
    <property type="entry name" value="DAHP_synth_2"/>
</dbReference>
<feature type="binding site" evidence="3">
    <location>
        <position position="411"/>
    </location>
    <ligand>
        <name>Mn(2+)</name>
        <dbReference type="ChEBI" id="CHEBI:29035"/>
    </ligand>
</feature>
<dbReference type="GO" id="GO:0003849">
    <property type="term" value="F:3-deoxy-7-phosphoheptulonate synthase activity"/>
    <property type="evidence" value="ECO:0007669"/>
    <property type="project" value="UniProtKB-EC"/>
</dbReference>
<feature type="binding site" evidence="3">
    <location>
        <position position="766"/>
    </location>
    <ligand>
        <name>Mn(2+)</name>
        <dbReference type="ChEBI" id="CHEBI:29035"/>
    </ligand>
</feature>
<dbReference type="InterPro" id="IPR013785">
    <property type="entry name" value="Aldolase_TIM"/>
</dbReference>
<comment type="similarity">
    <text evidence="1 4">Belongs to the class-II DAHP synthase family.</text>
</comment>
<evidence type="ECO:0000256" key="5">
    <source>
        <dbReference type="SAM" id="MobiDB-lite"/>
    </source>
</evidence>
<dbReference type="Gene3D" id="3.20.20.70">
    <property type="entry name" value="Aldolase class I"/>
    <property type="match status" value="1"/>
</dbReference>
<sequence length="790" mass="88494">MFFADNRYPHLRGVANCPTPYAPGSTLRPGRSGRRTHSLDQRLQRVTQVRRKGLGTPTQRIDIQRLIQIGRHDEDDVALLHRQFPIMTVVKAAQQRRSQWLAIVRGPLVDDQPAAGSKTLLATLQEIPGQMPDARPDIGVQVDKDQVGRLSAAQQLKRIANPYIQTRIVVEPHELHGQTRHVRAQFDDFDVFQRQKLHARLGQGSGPQPQKQRAFRRLMAQRANQHRAGVIVFQPAGISRKGTALLDGITELEEAVIVHFQHADHAEVIVDLGQNSFYALTLFRHHRSWSSLRRAQNVNCRASAPLCHTLRAASTLRWSAPHWQSTDELLTCGPDCTTLEPIMSQPWSPDSWRALPIQQQPHYPDAAHLLKVEQTLASYPPLVFAGEARELRRQFAEVTQGRAFLLQGGDCAESFMEFSAAKIRDTFKVLLQMAIVMTFAAGCPVVKVGRMAGQFAKPRSANDEIIDGVTLPAYRGDIVNGIGFDEKSRVPDPERLIQAYNQSTATLNLLRAFAQGGFADLHQVHKWNLDFIANSALADKYSQLAGRIDETLAFMRACGMDSSPQLRETSFFTAHEALLLNYEEAFVRRDSLTNDYYDCSAHMLWIGDRTRQLDGAHVEFLRGVNNPIGVKVGPSMNTDDLIRLIDILNPDNDPGRLNLIARMGANKVADHLPQLIRAVEREGRKVLWSSDPMHGNTIKASSGYKTRDFAQILGEVKQFFQVHQAEGTYAGGIHIEMTGQNVTECIGGARPITEDGLSDRYHTHCDPRMNADQSLELAFLIAETLKQVRR</sequence>
<comment type="caution">
    <text evidence="6">The sequence shown here is derived from an EMBL/GenBank/DDBJ whole genome shotgun (WGS) entry which is preliminary data.</text>
</comment>
<evidence type="ECO:0000256" key="1">
    <source>
        <dbReference type="ARBA" id="ARBA00008911"/>
    </source>
</evidence>
<feature type="binding site" evidence="3">
    <location>
        <position position="694"/>
    </location>
    <ligand>
        <name>Mn(2+)</name>
        <dbReference type="ChEBI" id="CHEBI:29035"/>
    </ligand>
</feature>
<comment type="catalytic activity">
    <reaction evidence="4">
        <text>D-erythrose 4-phosphate + phosphoenolpyruvate + H2O = 7-phospho-2-dehydro-3-deoxy-D-arabino-heptonate + phosphate</text>
        <dbReference type="Rhea" id="RHEA:14717"/>
        <dbReference type="ChEBI" id="CHEBI:15377"/>
        <dbReference type="ChEBI" id="CHEBI:16897"/>
        <dbReference type="ChEBI" id="CHEBI:43474"/>
        <dbReference type="ChEBI" id="CHEBI:58394"/>
        <dbReference type="ChEBI" id="CHEBI:58702"/>
        <dbReference type="EC" id="2.5.1.54"/>
    </reaction>
</comment>
<evidence type="ECO:0000256" key="3">
    <source>
        <dbReference type="PIRSR" id="PIRSR602480-1"/>
    </source>
</evidence>
<dbReference type="SUPFAM" id="SSF51569">
    <property type="entry name" value="Aldolase"/>
    <property type="match status" value="1"/>
</dbReference>
<feature type="region of interest" description="Disordered" evidence="5">
    <location>
        <begin position="19"/>
        <end position="38"/>
    </location>
</feature>
<dbReference type="GO" id="GO:0009073">
    <property type="term" value="P:aromatic amino acid family biosynthetic process"/>
    <property type="evidence" value="ECO:0007669"/>
    <property type="project" value="InterPro"/>
</dbReference>
<feature type="binding site" evidence="3">
    <location>
        <position position="736"/>
    </location>
    <ligand>
        <name>Mn(2+)</name>
        <dbReference type="ChEBI" id="CHEBI:29035"/>
    </ligand>
</feature>
<name>A0A3M4KAY8_9PSED</name>
<evidence type="ECO:0000313" key="6">
    <source>
        <dbReference type="EMBL" id="RMQ26446.1"/>
    </source>
</evidence>
<protein>
    <recommendedName>
        <fullName evidence="4">Phospho-2-dehydro-3-deoxyheptonate aldolase</fullName>
        <ecNumber evidence="4">2.5.1.54</ecNumber>
    </recommendedName>
</protein>
<dbReference type="AlphaFoldDB" id="A0A3M4KAY8"/>
<dbReference type="Pfam" id="PF01474">
    <property type="entry name" value="DAHP_synth_2"/>
    <property type="match status" value="1"/>
</dbReference>
<feature type="binding site" evidence="3">
    <location>
        <position position="631"/>
    </location>
    <ligand>
        <name>phosphoenolpyruvate</name>
        <dbReference type="ChEBI" id="CHEBI:58702"/>
    </ligand>
</feature>
<feature type="binding site" evidence="3">
    <location>
        <position position="662"/>
    </location>
    <ligand>
        <name>phosphoenolpyruvate</name>
        <dbReference type="ChEBI" id="CHEBI:58702"/>
    </ligand>
</feature>
<feature type="binding site" evidence="3">
    <location>
        <position position="450"/>
    </location>
    <ligand>
        <name>phosphoenolpyruvate</name>
        <dbReference type="ChEBI" id="CHEBI:58702"/>
    </ligand>
</feature>
<keyword evidence="3" id="KW-0104">Cadmium</keyword>
<comment type="cofactor">
    <cofactor evidence="3">
        <name>Mn(2+)</name>
        <dbReference type="ChEBI" id="CHEBI:29035"/>
    </cofactor>
    <cofactor evidence="3">
        <name>Co(2+)</name>
        <dbReference type="ChEBI" id="CHEBI:48828"/>
    </cofactor>
    <cofactor evidence="3">
        <name>Cd(2+)</name>
        <dbReference type="ChEBI" id="CHEBI:48775"/>
    </cofactor>
    <text evidence="3">Binds 1 divalent cation per subunit. The enzyme is active with manganese, cobalt or cadmium ions.</text>
</comment>
<keyword evidence="2 4" id="KW-0808">Transferase</keyword>
<organism evidence="6 7">
    <name type="scientific">Pseudomonas syringae pv. delphinii</name>
    <dbReference type="NCBI Taxonomy" id="192088"/>
    <lineage>
        <taxon>Bacteria</taxon>
        <taxon>Pseudomonadati</taxon>
        <taxon>Pseudomonadota</taxon>
        <taxon>Gammaproteobacteria</taxon>
        <taxon>Pseudomonadales</taxon>
        <taxon>Pseudomonadaceae</taxon>
        <taxon>Pseudomonas</taxon>
    </lineage>
</organism>
<dbReference type="EC" id="2.5.1.54" evidence="4"/>
<reference evidence="6 7" key="1">
    <citation type="submission" date="2018-08" db="EMBL/GenBank/DDBJ databases">
        <title>Recombination of ecologically and evolutionarily significant loci maintains genetic cohesion in the Pseudomonas syringae species complex.</title>
        <authorList>
            <person name="Dillon M."/>
            <person name="Thakur S."/>
            <person name="Almeida R.N.D."/>
            <person name="Weir B.S."/>
            <person name="Guttman D.S."/>
        </authorList>
    </citation>
    <scope>NUCLEOTIDE SEQUENCE [LARGE SCALE GENOMIC DNA]</scope>
    <source>
        <strain evidence="6 7">ICMP 13052</strain>
    </source>
</reference>
<keyword evidence="3" id="KW-0464">Manganese</keyword>